<keyword evidence="2" id="KW-1185">Reference proteome</keyword>
<reference evidence="1 2" key="1">
    <citation type="submission" date="2017-11" db="EMBL/GenBank/DDBJ databases">
        <title>Comparitive Functional Genomics of Dry Heat Resistant strains isolated from the Viking Spacecraft.</title>
        <authorList>
            <person name="Seuylemezian A."/>
            <person name="Cooper K."/>
            <person name="Vaishampayan P."/>
        </authorList>
    </citation>
    <scope>NUCLEOTIDE SEQUENCE [LARGE SCALE GENOMIC DNA]</scope>
    <source>
        <strain evidence="1 2">V32-6</strain>
    </source>
</reference>
<dbReference type="Gene3D" id="3.40.50.720">
    <property type="entry name" value="NAD(P)-binding Rossmann-like Domain"/>
    <property type="match status" value="1"/>
</dbReference>
<dbReference type="InterPro" id="IPR036291">
    <property type="entry name" value="NAD(P)-bd_dom_sf"/>
</dbReference>
<gene>
    <name evidence="1" type="ORF">CVD27_11315</name>
</gene>
<proteinExistence type="predicted"/>
<organism evidence="1 2">
    <name type="scientific">Neobacillus cucumis</name>
    <dbReference type="NCBI Taxonomy" id="1740721"/>
    <lineage>
        <taxon>Bacteria</taxon>
        <taxon>Bacillati</taxon>
        <taxon>Bacillota</taxon>
        <taxon>Bacilli</taxon>
        <taxon>Bacillales</taxon>
        <taxon>Bacillaceae</taxon>
        <taxon>Neobacillus</taxon>
    </lineage>
</organism>
<name>A0A2N5HH32_9BACI</name>
<protein>
    <submittedName>
        <fullName evidence="1">Short-chain dehydrogenase</fullName>
    </submittedName>
</protein>
<dbReference type="PANTHER" id="PTHR43431">
    <property type="entry name" value="OXIDOREDUCTASE, SHORT CHAIN DEHYDROGENASE/REDUCTASE FAMILY (AFU_ORTHOLOGUE AFUA_5G14000)"/>
    <property type="match status" value="1"/>
</dbReference>
<dbReference type="SUPFAM" id="SSF51735">
    <property type="entry name" value="NAD(P)-binding Rossmann-fold domains"/>
    <property type="match status" value="1"/>
</dbReference>
<evidence type="ECO:0000313" key="2">
    <source>
        <dbReference type="Proteomes" id="UP000234950"/>
    </source>
</evidence>
<accession>A0A2N5HH32</accession>
<dbReference type="EMBL" id="PGVE01000042">
    <property type="protein sequence ID" value="PLS04829.1"/>
    <property type="molecule type" value="Genomic_DNA"/>
</dbReference>
<dbReference type="InterPro" id="IPR002347">
    <property type="entry name" value="SDR_fam"/>
</dbReference>
<dbReference type="PANTHER" id="PTHR43431:SF1">
    <property type="entry name" value="OS08G0476300 PROTEIN"/>
    <property type="match status" value="1"/>
</dbReference>
<dbReference type="RefSeq" id="WP_101648007.1">
    <property type="nucleotide sequence ID" value="NZ_PGVE01000042.1"/>
</dbReference>
<dbReference type="PRINTS" id="PR00081">
    <property type="entry name" value="GDHRDH"/>
</dbReference>
<comment type="caution">
    <text evidence="1">The sequence shown here is derived from an EMBL/GenBank/DDBJ whole genome shotgun (WGS) entry which is preliminary data.</text>
</comment>
<dbReference type="AlphaFoldDB" id="A0A2N5HH32"/>
<dbReference type="OrthoDB" id="9799818at2"/>
<dbReference type="Proteomes" id="UP000234950">
    <property type="component" value="Unassembled WGS sequence"/>
</dbReference>
<sequence>MSEKILLIVGAGPGISLYTARKFGKEGFKVALISRSMESLQKYENELKEDGIAAKGFPGDVSSVESLKTAIDAVIKTYGKIDVLLYNAAAGRPGKPTTLSVDHLVEDFKTSVAGALISVKEVIPHMEKGTILLTGGGLALHPYADYASLAIGKAGIRNLAYSLHQELSPKGIYVGTLTIKGFVQEGTYFSPKNIANTFYRMYENQTETEIMYEEM</sequence>
<dbReference type="Pfam" id="PF00106">
    <property type="entry name" value="adh_short"/>
    <property type="match status" value="1"/>
</dbReference>
<evidence type="ECO:0000313" key="1">
    <source>
        <dbReference type="EMBL" id="PLS04829.1"/>
    </source>
</evidence>